<dbReference type="Gene3D" id="3.40.50.720">
    <property type="entry name" value="NAD(P)-binding Rossmann-like Domain"/>
    <property type="match status" value="1"/>
</dbReference>
<dbReference type="SUPFAM" id="SSF51735">
    <property type="entry name" value="NAD(P)-binding Rossmann-fold domains"/>
    <property type="match status" value="1"/>
</dbReference>
<evidence type="ECO:0000313" key="3">
    <source>
        <dbReference type="Proteomes" id="UP001172737"/>
    </source>
</evidence>
<dbReference type="PANTHER" id="PTHR33303">
    <property type="entry name" value="CYTOPLASMIC PROTEIN-RELATED"/>
    <property type="match status" value="1"/>
</dbReference>
<dbReference type="Proteomes" id="UP001172737">
    <property type="component" value="Unassembled WGS sequence"/>
</dbReference>
<reference evidence="2" key="1">
    <citation type="submission" date="2023-06" db="EMBL/GenBank/DDBJ databases">
        <title>Sysu t00039.</title>
        <authorList>
            <person name="Gao L."/>
            <person name="Fang B.-Z."/>
            <person name="Li W.-J."/>
        </authorList>
    </citation>
    <scope>NUCLEOTIDE SEQUENCE</scope>
    <source>
        <strain evidence="2">SYSU T00039</strain>
    </source>
</reference>
<dbReference type="RefSeq" id="WP_301118508.1">
    <property type="nucleotide sequence ID" value="NZ_JAUHPX010000002.1"/>
</dbReference>
<sequence>MTSIKDAADHFLAHHRIAVTGVSSHPEGHGSNAVYQRLKEKGYEAFAINPNSPTVEGDTAYPTLSAVPGGVEAVVIGTRPAHALGTVKEAAELGISEVWMHRAFGSGSVDKDAVTWGREHGMTVIDGGCPLMFGDTADGAHQTMCRMLTWTRKVPKEV</sequence>
<dbReference type="Pfam" id="PF13380">
    <property type="entry name" value="CoA_binding_2"/>
    <property type="match status" value="1"/>
</dbReference>
<protein>
    <submittedName>
        <fullName evidence="2">CoA-binding protein</fullName>
    </submittedName>
</protein>
<organism evidence="2 3">
    <name type="scientific">Demequina lignilytica</name>
    <dbReference type="NCBI Taxonomy" id="3051663"/>
    <lineage>
        <taxon>Bacteria</taxon>
        <taxon>Bacillati</taxon>
        <taxon>Actinomycetota</taxon>
        <taxon>Actinomycetes</taxon>
        <taxon>Micrococcales</taxon>
        <taxon>Demequinaceae</taxon>
        <taxon>Demequina</taxon>
    </lineage>
</organism>
<evidence type="ECO:0000259" key="1">
    <source>
        <dbReference type="SMART" id="SM00881"/>
    </source>
</evidence>
<evidence type="ECO:0000313" key="2">
    <source>
        <dbReference type="EMBL" id="MDN4487448.1"/>
    </source>
</evidence>
<dbReference type="InterPro" id="IPR036291">
    <property type="entry name" value="NAD(P)-bd_dom_sf"/>
</dbReference>
<dbReference type="PANTHER" id="PTHR33303:SF2">
    <property type="entry name" value="COA-BINDING DOMAIN-CONTAINING PROTEIN"/>
    <property type="match status" value="1"/>
</dbReference>
<feature type="domain" description="CoA-binding" evidence="1">
    <location>
        <begin position="11"/>
        <end position="99"/>
    </location>
</feature>
<name>A0AAW7M467_9MICO</name>
<comment type="caution">
    <text evidence="2">The sequence shown here is derived from an EMBL/GenBank/DDBJ whole genome shotgun (WGS) entry which is preliminary data.</text>
</comment>
<dbReference type="SMART" id="SM00881">
    <property type="entry name" value="CoA_binding"/>
    <property type="match status" value="1"/>
</dbReference>
<keyword evidence="3" id="KW-1185">Reference proteome</keyword>
<dbReference type="EMBL" id="JAUHPX010000002">
    <property type="protein sequence ID" value="MDN4487448.1"/>
    <property type="molecule type" value="Genomic_DNA"/>
</dbReference>
<dbReference type="AlphaFoldDB" id="A0AAW7M467"/>
<proteinExistence type="predicted"/>
<accession>A0AAW7M467</accession>
<dbReference type="InterPro" id="IPR003781">
    <property type="entry name" value="CoA-bd"/>
</dbReference>
<gene>
    <name evidence="2" type="ORF">QQX10_04605</name>
</gene>